<comment type="catalytic activity">
    <reaction evidence="1 7">
        <text>a myo-inositol phosphate + H2O = myo-inositol + phosphate</text>
        <dbReference type="Rhea" id="RHEA:24056"/>
        <dbReference type="ChEBI" id="CHEBI:15377"/>
        <dbReference type="ChEBI" id="CHEBI:17268"/>
        <dbReference type="ChEBI" id="CHEBI:43474"/>
        <dbReference type="ChEBI" id="CHEBI:84139"/>
        <dbReference type="EC" id="3.1.3.25"/>
    </reaction>
</comment>
<keyword evidence="9" id="KW-1185">Reference proteome</keyword>
<dbReference type="PANTHER" id="PTHR20854">
    <property type="entry name" value="INOSITOL MONOPHOSPHATASE"/>
    <property type="match status" value="1"/>
</dbReference>
<keyword evidence="5 7" id="KW-0378">Hydrolase</keyword>
<dbReference type="InterPro" id="IPR033942">
    <property type="entry name" value="IMPase"/>
</dbReference>
<organism evidence="8 9">
    <name type="scientific">Luteolibacter arcticus</name>
    <dbReference type="NCBI Taxonomy" id="1581411"/>
    <lineage>
        <taxon>Bacteria</taxon>
        <taxon>Pseudomonadati</taxon>
        <taxon>Verrucomicrobiota</taxon>
        <taxon>Verrucomicrobiia</taxon>
        <taxon>Verrucomicrobiales</taxon>
        <taxon>Verrucomicrobiaceae</taxon>
        <taxon>Luteolibacter</taxon>
    </lineage>
</organism>
<dbReference type="PRINTS" id="PR01959">
    <property type="entry name" value="SBIMPHPHTASE"/>
</dbReference>
<evidence type="ECO:0000313" key="8">
    <source>
        <dbReference type="EMBL" id="MCW1926126.1"/>
    </source>
</evidence>
<keyword evidence="6 7" id="KW-0460">Magnesium</keyword>
<dbReference type="InterPro" id="IPR000760">
    <property type="entry name" value="Inositol_monophosphatase-like"/>
</dbReference>
<dbReference type="CDD" id="cd01639">
    <property type="entry name" value="IMPase"/>
    <property type="match status" value="1"/>
</dbReference>
<evidence type="ECO:0000313" key="9">
    <source>
        <dbReference type="Proteomes" id="UP001320876"/>
    </source>
</evidence>
<dbReference type="InterPro" id="IPR020583">
    <property type="entry name" value="Inositol_monoP_metal-BS"/>
</dbReference>
<comment type="similarity">
    <text evidence="3 7">Belongs to the inositol monophosphatase superfamily.</text>
</comment>
<dbReference type="EC" id="3.1.3.25" evidence="7"/>
<comment type="cofactor">
    <cofactor evidence="2 7">
        <name>Mg(2+)</name>
        <dbReference type="ChEBI" id="CHEBI:18420"/>
    </cofactor>
</comment>
<dbReference type="SUPFAM" id="SSF56655">
    <property type="entry name" value="Carbohydrate phosphatase"/>
    <property type="match status" value="1"/>
</dbReference>
<evidence type="ECO:0000256" key="1">
    <source>
        <dbReference type="ARBA" id="ARBA00001033"/>
    </source>
</evidence>
<dbReference type="Pfam" id="PF00459">
    <property type="entry name" value="Inositol_P"/>
    <property type="match status" value="1"/>
</dbReference>
<comment type="caution">
    <text evidence="8">The sequence shown here is derived from an EMBL/GenBank/DDBJ whole genome shotgun (WGS) entry which is preliminary data.</text>
</comment>
<dbReference type="InterPro" id="IPR020550">
    <property type="entry name" value="Inositol_monophosphatase_CS"/>
</dbReference>
<dbReference type="Gene3D" id="3.40.190.80">
    <property type="match status" value="1"/>
</dbReference>
<gene>
    <name evidence="8" type="ORF">OKA05_26445</name>
</gene>
<proteinExistence type="inferred from homology"/>
<reference evidence="8 9" key="1">
    <citation type="submission" date="2022-10" db="EMBL/GenBank/DDBJ databases">
        <title>Luteolibacter arcticus strain CCTCC AB 2014275, whole genome shotgun sequencing project.</title>
        <authorList>
            <person name="Zhao G."/>
            <person name="Shen L."/>
        </authorList>
    </citation>
    <scope>NUCLEOTIDE SEQUENCE [LARGE SCALE GENOMIC DNA]</scope>
    <source>
        <strain evidence="8 9">CCTCC AB 2014275</strain>
    </source>
</reference>
<dbReference type="EMBL" id="JAPDDT010000021">
    <property type="protein sequence ID" value="MCW1926126.1"/>
    <property type="molecule type" value="Genomic_DNA"/>
</dbReference>
<evidence type="ECO:0000256" key="6">
    <source>
        <dbReference type="ARBA" id="ARBA00022842"/>
    </source>
</evidence>
<protein>
    <recommendedName>
        <fullName evidence="7">Inositol-1-monophosphatase</fullName>
        <ecNumber evidence="7">3.1.3.25</ecNumber>
    </recommendedName>
</protein>
<dbReference type="PRINTS" id="PR00377">
    <property type="entry name" value="IMPHPHTASES"/>
</dbReference>
<evidence type="ECO:0000256" key="4">
    <source>
        <dbReference type="ARBA" id="ARBA00022723"/>
    </source>
</evidence>
<dbReference type="Gene3D" id="3.30.540.10">
    <property type="entry name" value="Fructose-1,6-Bisphosphatase, subunit A, domain 1"/>
    <property type="match status" value="1"/>
</dbReference>
<evidence type="ECO:0000256" key="2">
    <source>
        <dbReference type="ARBA" id="ARBA00001946"/>
    </source>
</evidence>
<sequence length="261" mass="28299">MAPPVRHATLRRVTDLELTVHAAKEAGKLLKANFGLEAAVDEATHHDIKLALDKESQQLIEDILLGARPGDALYGEEGMGGNPDSDREWIVDPIDGTVNFYYGIPHFCVSIALRDKGEVTVGVIHDPIVGETWTVEKGGVPMHNGRPISVSKRTKLEECALFVGCGKDEEALRTGLERFRKASLKARKMRMMGSAALGMAYIASGRLDGYIESRISLWDIAAGKLLVEAAGGKVLLEPSPDHPDSWAIVATNGKIPIEEIL</sequence>
<evidence type="ECO:0000256" key="3">
    <source>
        <dbReference type="ARBA" id="ARBA00009759"/>
    </source>
</evidence>
<evidence type="ECO:0000256" key="7">
    <source>
        <dbReference type="RuleBase" id="RU364068"/>
    </source>
</evidence>
<dbReference type="PROSITE" id="PS00630">
    <property type="entry name" value="IMP_2"/>
    <property type="match status" value="1"/>
</dbReference>
<dbReference type="InterPro" id="IPR022337">
    <property type="entry name" value="Inositol_monophosphatase_SuhB"/>
</dbReference>
<dbReference type="PROSITE" id="PS00629">
    <property type="entry name" value="IMP_1"/>
    <property type="match status" value="1"/>
</dbReference>
<dbReference type="PANTHER" id="PTHR20854:SF4">
    <property type="entry name" value="INOSITOL-1-MONOPHOSPHATASE-RELATED"/>
    <property type="match status" value="1"/>
</dbReference>
<accession>A0ABT3GRM6</accession>
<evidence type="ECO:0000256" key="5">
    <source>
        <dbReference type="ARBA" id="ARBA00022801"/>
    </source>
</evidence>
<name>A0ABT3GRM6_9BACT</name>
<keyword evidence="4 7" id="KW-0479">Metal-binding</keyword>
<dbReference type="Proteomes" id="UP001320876">
    <property type="component" value="Unassembled WGS sequence"/>
</dbReference>